<sequence>MLARDAQNRLIKFNAVICGRADDAEFYVTCEHGHEGIVAKHREMLPRESRQMQKQERHMTIQKAATSAATALPTRRLGRTDMEITGVGFGAWAIRRALFQRILELLAQDFDRTGEFPPLGIRQVFKAGVHHRQKATFASQAASPRS</sequence>
<organism evidence="1 2">
    <name type="scientific">Ensifer adhaerens</name>
    <name type="common">Sinorhizobium morelense</name>
    <dbReference type="NCBI Taxonomy" id="106592"/>
    <lineage>
        <taxon>Bacteria</taxon>
        <taxon>Pseudomonadati</taxon>
        <taxon>Pseudomonadota</taxon>
        <taxon>Alphaproteobacteria</taxon>
        <taxon>Hyphomicrobiales</taxon>
        <taxon>Rhizobiaceae</taxon>
        <taxon>Sinorhizobium/Ensifer group</taxon>
        <taxon>Ensifer</taxon>
    </lineage>
</organism>
<dbReference type="Proteomes" id="UP000037425">
    <property type="component" value="Unassembled WGS sequence"/>
</dbReference>
<dbReference type="EMBL" id="LGAP01000012">
    <property type="protein sequence ID" value="KOF17165.1"/>
    <property type="molecule type" value="Genomic_DNA"/>
</dbReference>
<protein>
    <submittedName>
        <fullName evidence="1">Uncharacterized protein</fullName>
    </submittedName>
</protein>
<evidence type="ECO:0000313" key="1">
    <source>
        <dbReference type="EMBL" id="KOF17165.1"/>
    </source>
</evidence>
<dbReference type="AlphaFoldDB" id="A0A0L8BRK1"/>
<accession>A0A0L8BRK1</accession>
<reference evidence="2" key="1">
    <citation type="submission" date="2015-07" db="EMBL/GenBank/DDBJ databases">
        <title>Whole genome sequence of an Ensifer adhaerens strain isolated from a cave pool in the Wind Cave National Park.</title>
        <authorList>
            <person name="Eng W.W.H."/>
            <person name="Gan H.M."/>
            <person name="Barton H.A."/>
            <person name="Savka M.A."/>
        </authorList>
    </citation>
    <scope>NUCLEOTIDE SEQUENCE [LARGE SCALE GENOMIC DNA]</scope>
    <source>
        <strain evidence="2">SD006</strain>
    </source>
</reference>
<gene>
    <name evidence="1" type="ORF">AC244_18310</name>
</gene>
<comment type="caution">
    <text evidence="1">The sequence shown here is derived from an EMBL/GenBank/DDBJ whole genome shotgun (WGS) entry which is preliminary data.</text>
</comment>
<evidence type="ECO:0000313" key="2">
    <source>
        <dbReference type="Proteomes" id="UP000037425"/>
    </source>
</evidence>
<name>A0A0L8BRK1_ENSAD</name>
<proteinExistence type="predicted"/>